<keyword evidence="1" id="KW-0732">Signal</keyword>
<evidence type="ECO:0000313" key="3">
    <source>
        <dbReference type="EMBL" id="ETW99605.1"/>
    </source>
</evidence>
<dbReference type="InterPro" id="IPR000866">
    <property type="entry name" value="AhpC/TSA"/>
</dbReference>
<dbReference type="EMBL" id="AZHX01001817">
    <property type="protein sequence ID" value="ETW99605.1"/>
    <property type="molecule type" value="Genomic_DNA"/>
</dbReference>
<dbReference type="PANTHER" id="PTHR42852:SF17">
    <property type="entry name" value="THIOREDOXIN-LIKE PROTEIN HI_1115"/>
    <property type="match status" value="1"/>
</dbReference>
<sequence>MYRILYILIIVGVGSHLAGQTAAATPHRALLEAAGFSVAEPAETAPAIALDDHQGKPLAIQDQRGKVILINFWATWCPPCIHEMPLMDQLFLNMKGRPFSIWALNVQETQEDVGKFLQSRNFHFPVLLDLEGKAMGNYQVRGLPSTYLIDCAGNLIGSITGVLPWTDHAMQQLLEALFQDAACQAKTASATPVQPGTLPATRP</sequence>
<organism evidence="3 4">
    <name type="scientific">Candidatus Entotheonella gemina</name>
    <dbReference type="NCBI Taxonomy" id="1429439"/>
    <lineage>
        <taxon>Bacteria</taxon>
        <taxon>Pseudomonadati</taxon>
        <taxon>Nitrospinota/Tectimicrobiota group</taxon>
        <taxon>Candidatus Tectimicrobiota</taxon>
        <taxon>Candidatus Entotheonellia</taxon>
        <taxon>Candidatus Entotheonellales</taxon>
        <taxon>Candidatus Entotheonellaceae</taxon>
        <taxon>Candidatus Entotheonella</taxon>
    </lineage>
</organism>
<feature type="domain" description="Thioredoxin" evidence="2">
    <location>
        <begin position="39"/>
        <end position="179"/>
    </location>
</feature>
<dbReference type="GO" id="GO:0016491">
    <property type="term" value="F:oxidoreductase activity"/>
    <property type="evidence" value="ECO:0007669"/>
    <property type="project" value="InterPro"/>
</dbReference>
<gene>
    <name evidence="3" type="ORF">ETSY2_40610</name>
</gene>
<keyword evidence="4" id="KW-1185">Reference proteome</keyword>
<dbReference type="InterPro" id="IPR013766">
    <property type="entry name" value="Thioredoxin_domain"/>
</dbReference>
<dbReference type="HOGENOM" id="CLU_042529_11_0_7"/>
<accession>W4LPD3</accession>
<dbReference type="InterPro" id="IPR050553">
    <property type="entry name" value="Thioredoxin_ResA/DsbE_sf"/>
</dbReference>
<evidence type="ECO:0000256" key="1">
    <source>
        <dbReference type="SAM" id="SignalP"/>
    </source>
</evidence>
<protein>
    <recommendedName>
        <fullName evidence="2">Thioredoxin domain-containing protein</fullName>
    </recommendedName>
</protein>
<name>W4LPD3_9BACT</name>
<feature type="signal peptide" evidence="1">
    <location>
        <begin position="1"/>
        <end position="18"/>
    </location>
</feature>
<evidence type="ECO:0000313" key="4">
    <source>
        <dbReference type="Proteomes" id="UP000019140"/>
    </source>
</evidence>
<dbReference type="Gene3D" id="3.40.30.10">
    <property type="entry name" value="Glutaredoxin"/>
    <property type="match status" value="1"/>
</dbReference>
<proteinExistence type="predicted"/>
<comment type="caution">
    <text evidence="3">The sequence shown here is derived from an EMBL/GenBank/DDBJ whole genome shotgun (WGS) entry which is preliminary data.</text>
</comment>
<dbReference type="PROSITE" id="PS51352">
    <property type="entry name" value="THIOREDOXIN_2"/>
    <property type="match status" value="1"/>
</dbReference>
<evidence type="ECO:0000259" key="2">
    <source>
        <dbReference type="PROSITE" id="PS51352"/>
    </source>
</evidence>
<dbReference type="AlphaFoldDB" id="W4LPD3"/>
<dbReference type="InterPro" id="IPR036249">
    <property type="entry name" value="Thioredoxin-like_sf"/>
</dbReference>
<dbReference type="PANTHER" id="PTHR42852">
    <property type="entry name" value="THIOL:DISULFIDE INTERCHANGE PROTEIN DSBE"/>
    <property type="match status" value="1"/>
</dbReference>
<reference evidence="3 4" key="1">
    <citation type="journal article" date="2014" name="Nature">
        <title>An environmental bacterial taxon with a large and distinct metabolic repertoire.</title>
        <authorList>
            <person name="Wilson M.C."/>
            <person name="Mori T."/>
            <person name="Ruckert C."/>
            <person name="Uria A.R."/>
            <person name="Helf M.J."/>
            <person name="Takada K."/>
            <person name="Gernert C."/>
            <person name="Steffens U.A."/>
            <person name="Heycke N."/>
            <person name="Schmitt S."/>
            <person name="Rinke C."/>
            <person name="Helfrich E.J."/>
            <person name="Brachmann A.O."/>
            <person name="Gurgui C."/>
            <person name="Wakimoto T."/>
            <person name="Kracht M."/>
            <person name="Crusemann M."/>
            <person name="Hentschel U."/>
            <person name="Abe I."/>
            <person name="Matsunaga S."/>
            <person name="Kalinowski J."/>
            <person name="Takeyama H."/>
            <person name="Piel J."/>
        </authorList>
    </citation>
    <scope>NUCLEOTIDE SEQUENCE [LARGE SCALE GENOMIC DNA]</scope>
    <source>
        <strain evidence="4">TSY2</strain>
    </source>
</reference>
<dbReference type="CDD" id="cd02966">
    <property type="entry name" value="TlpA_like_family"/>
    <property type="match status" value="1"/>
</dbReference>
<feature type="chain" id="PRO_5004845941" description="Thioredoxin domain-containing protein" evidence="1">
    <location>
        <begin position="19"/>
        <end position="203"/>
    </location>
</feature>
<dbReference type="Pfam" id="PF00578">
    <property type="entry name" value="AhpC-TSA"/>
    <property type="match status" value="1"/>
</dbReference>
<dbReference type="GO" id="GO:0016209">
    <property type="term" value="F:antioxidant activity"/>
    <property type="evidence" value="ECO:0007669"/>
    <property type="project" value="InterPro"/>
</dbReference>
<dbReference type="SUPFAM" id="SSF52833">
    <property type="entry name" value="Thioredoxin-like"/>
    <property type="match status" value="1"/>
</dbReference>
<dbReference type="Proteomes" id="UP000019140">
    <property type="component" value="Unassembled WGS sequence"/>
</dbReference>